<dbReference type="NCBIfam" id="TIGR00199">
    <property type="entry name" value="PncC_domain"/>
    <property type="match status" value="1"/>
</dbReference>
<dbReference type="Proteomes" id="UP000630149">
    <property type="component" value="Unassembled WGS sequence"/>
</dbReference>
<dbReference type="Pfam" id="PF02464">
    <property type="entry name" value="CinA"/>
    <property type="match status" value="1"/>
</dbReference>
<feature type="domain" description="CinA C-terminal" evidence="3">
    <location>
        <begin position="9"/>
        <end position="160"/>
    </location>
</feature>
<feature type="short sequence motif" description="HXTX 2" evidence="2">
    <location>
        <begin position="296"/>
        <end position="299"/>
    </location>
</feature>
<dbReference type="Gene3D" id="3.90.1140.10">
    <property type="entry name" value="Cyclic phosphodiesterase"/>
    <property type="match status" value="1"/>
</dbReference>
<evidence type="ECO:0000313" key="4">
    <source>
        <dbReference type="EMBL" id="GGI90399.1"/>
    </source>
</evidence>
<dbReference type="HAMAP" id="MF_01940">
    <property type="entry name" value="RNA_CPDase"/>
    <property type="match status" value="1"/>
</dbReference>
<accession>A0A917JX08</accession>
<dbReference type="AlphaFoldDB" id="A0A917JX08"/>
<reference evidence="4" key="2">
    <citation type="submission" date="2020-09" db="EMBL/GenBank/DDBJ databases">
        <authorList>
            <person name="Sun Q."/>
            <person name="Ohkuma M."/>
        </authorList>
    </citation>
    <scope>NUCLEOTIDE SEQUENCE</scope>
    <source>
        <strain evidence="4">JCM 13919</strain>
    </source>
</reference>
<dbReference type="PANTHER" id="PTHR35561">
    <property type="entry name" value="RNA 2',3'-CYCLIC PHOSPHODIESTERASE"/>
    <property type="match status" value="1"/>
</dbReference>
<dbReference type="InterPro" id="IPR009097">
    <property type="entry name" value="Cyclic_Pdiesterase"/>
</dbReference>
<dbReference type="InterPro" id="IPR004175">
    <property type="entry name" value="RNA_CPDase"/>
</dbReference>
<protein>
    <recommendedName>
        <fullName evidence="2">RNA 2',3'-cyclic phosphodiesterase</fullName>
        <shortName evidence="2">RNA 2',3'-CPDase</shortName>
        <ecNumber evidence="2">3.1.4.58</ecNumber>
    </recommendedName>
</protein>
<dbReference type="SUPFAM" id="SSF55144">
    <property type="entry name" value="LigT-like"/>
    <property type="match status" value="1"/>
</dbReference>
<organism evidence="4 5">
    <name type="scientific">Legionella impletisoli</name>
    <dbReference type="NCBI Taxonomy" id="343510"/>
    <lineage>
        <taxon>Bacteria</taxon>
        <taxon>Pseudomonadati</taxon>
        <taxon>Pseudomonadota</taxon>
        <taxon>Gammaproteobacteria</taxon>
        <taxon>Legionellales</taxon>
        <taxon>Legionellaceae</taxon>
        <taxon>Legionella</taxon>
    </lineage>
</organism>
<evidence type="ECO:0000256" key="2">
    <source>
        <dbReference type="HAMAP-Rule" id="MF_01940"/>
    </source>
</evidence>
<dbReference type="InterPro" id="IPR036653">
    <property type="entry name" value="CinA-like_C"/>
</dbReference>
<dbReference type="PANTHER" id="PTHR35561:SF1">
    <property type="entry name" value="RNA 2',3'-CYCLIC PHOSPHODIESTERASE"/>
    <property type="match status" value="1"/>
</dbReference>
<proteinExistence type="inferred from homology"/>
<name>A0A917JX08_9GAMM</name>
<dbReference type="Pfam" id="PF13563">
    <property type="entry name" value="2_5_RNA_ligase2"/>
    <property type="match status" value="1"/>
</dbReference>
<comment type="catalytic activity">
    <reaction evidence="2">
        <text>a 3'-end 2',3'-cyclophospho-ribonucleotide-RNA + H2O = a 3'-end 2'-phospho-ribonucleotide-RNA + H(+)</text>
        <dbReference type="Rhea" id="RHEA:11828"/>
        <dbReference type="Rhea" id="RHEA-COMP:10464"/>
        <dbReference type="Rhea" id="RHEA-COMP:17353"/>
        <dbReference type="ChEBI" id="CHEBI:15377"/>
        <dbReference type="ChEBI" id="CHEBI:15378"/>
        <dbReference type="ChEBI" id="CHEBI:83064"/>
        <dbReference type="ChEBI" id="CHEBI:173113"/>
        <dbReference type="EC" id="3.1.4.58"/>
    </reaction>
</comment>
<dbReference type="EMBL" id="BMOB01000008">
    <property type="protein sequence ID" value="GGI90399.1"/>
    <property type="molecule type" value="Genomic_DNA"/>
</dbReference>
<evidence type="ECO:0000313" key="5">
    <source>
        <dbReference type="Proteomes" id="UP000630149"/>
    </source>
</evidence>
<dbReference type="NCBIfam" id="TIGR02258">
    <property type="entry name" value="2_5_ligase"/>
    <property type="match status" value="1"/>
</dbReference>
<reference evidence="4" key="1">
    <citation type="journal article" date="2014" name="Int. J. Syst. Evol. Microbiol.">
        <title>Complete genome sequence of Corynebacterium casei LMG S-19264T (=DSM 44701T), isolated from a smear-ripened cheese.</title>
        <authorList>
            <consortium name="US DOE Joint Genome Institute (JGI-PGF)"/>
            <person name="Walter F."/>
            <person name="Albersmeier A."/>
            <person name="Kalinowski J."/>
            <person name="Ruckert C."/>
        </authorList>
    </citation>
    <scope>NUCLEOTIDE SEQUENCE</scope>
    <source>
        <strain evidence="4">JCM 13919</strain>
    </source>
</reference>
<dbReference type="EC" id="3.1.4.58" evidence="2"/>
<keyword evidence="5" id="KW-1185">Reference proteome</keyword>
<keyword evidence="1 2" id="KW-0378">Hydrolase</keyword>
<dbReference type="SUPFAM" id="SSF142433">
    <property type="entry name" value="CinA-like"/>
    <property type="match status" value="1"/>
</dbReference>
<sequence length="353" mass="39060">MTYGSVIYELAEELGEVLTSRNIRCAVAESCTGGSLAGTITSIPGSSEWFDRGYITYSNSSKVQMLGVPGKILRAHGAVSEETARAMAEGVISQSDVHVSAAITGIAGPGGGSQDKPIGTVWIAWAGDMQPTYSQCYHFVGNRPAIRHQAVQTALEGLIKRCNPKLHPKLTKRSKETYFFALYPDENTAEHLHKQAKKLIHSESYPIIPKSKLHLTLAYLGNVPPDFLQEAMRIAALIKAKRFDLKINVMDAWLRSKVLWLGTDSLPEELTNLVLRLNRQLISAGFRPEKSPFTPHVTIARKWDKPVKPQTIQAILWPVEEFCLIKSSTASNTTHYEKVASWPLKLPRASTKL</sequence>
<feature type="active site" description="Proton acceptor" evidence="2">
    <location>
        <position position="296"/>
    </location>
</feature>
<feature type="active site" description="Proton donor" evidence="2">
    <location>
        <position position="214"/>
    </location>
</feature>
<comment type="similarity">
    <text evidence="2">Belongs to the 2H phosphoesterase superfamily. ThpR family.</text>
</comment>
<gene>
    <name evidence="4" type="ORF">GCM10007966_18940</name>
</gene>
<dbReference type="GO" id="GO:0008664">
    <property type="term" value="F:RNA 2',3'-cyclic 3'-phosphodiesterase activity"/>
    <property type="evidence" value="ECO:0007669"/>
    <property type="project" value="UniProtKB-EC"/>
</dbReference>
<feature type="short sequence motif" description="HXTX 1" evidence="2">
    <location>
        <begin position="214"/>
        <end position="217"/>
    </location>
</feature>
<comment type="caution">
    <text evidence="4">The sequence shown here is derived from an EMBL/GenBank/DDBJ whole genome shotgun (WGS) entry which is preliminary data.</text>
</comment>
<comment type="function">
    <text evidence="2">Hydrolyzes RNA 2',3'-cyclic phosphodiester to an RNA 2'-phosphomonoester.</text>
</comment>
<dbReference type="Gene3D" id="3.90.950.20">
    <property type="entry name" value="CinA-like"/>
    <property type="match status" value="1"/>
</dbReference>
<dbReference type="InterPro" id="IPR008136">
    <property type="entry name" value="CinA_C"/>
</dbReference>
<dbReference type="RefSeq" id="WP_165481161.1">
    <property type="nucleotide sequence ID" value="NZ_BMOB01000008.1"/>
</dbReference>
<evidence type="ECO:0000259" key="3">
    <source>
        <dbReference type="Pfam" id="PF02464"/>
    </source>
</evidence>
<evidence type="ECO:0000256" key="1">
    <source>
        <dbReference type="ARBA" id="ARBA00022801"/>
    </source>
</evidence>
<dbReference type="GO" id="GO:0004113">
    <property type="term" value="F:2',3'-cyclic-nucleotide 3'-phosphodiesterase activity"/>
    <property type="evidence" value="ECO:0007669"/>
    <property type="project" value="InterPro"/>
</dbReference>